<dbReference type="AlphaFoldDB" id="A0A1G6P6N3"/>
<dbReference type="OrthoDB" id="9808545at2"/>
<dbReference type="NCBIfam" id="TIGR02935">
    <property type="entry name" value="NifX-associated nitrogen fixation protein"/>
    <property type="match status" value="1"/>
</dbReference>
<protein>
    <submittedName>
        <fullName evidence="1">Probable nitrogen fixation protein</fullName>
    </submittedName>
</protein>
<dbReference type="InterPro" id="IPR004952">
    <property type="entry name" value="NifX-assoc_nitrogen_fix"/>
</dbReference>
<dbReference type="EMBL" id="FMYQ01000010">
    <property type="protein sequence ID" value="SDC75065.1"/>
    <property type="molecule type" value="Genomic_DNA"/>
</dbReference>
<keyword evidence="2" id="KW-1185">Reference proteome</keyword>
<dbReference type="Proteomes" id="UP000198908">
    <property type="component" value="Unassembled WGS sequence"/>
</dbReference>
<dbReference type="RefSeq" id="WP_091997106.1">
    <property type="nucleotide sequence ID" value="NZ_FMYQ01000010.1"/>
</dbReference>
<name>A0A1G6P6N3_9BURK</name>
<evidence type="ECO:0000313" key="2">
    <source>
        <dbReference type="Proteomes" id="UP000198908"/>
    </source>
</evidence>
<gene>
    <name evidence="1" type="ORF">SAMN05421548_11025</name>
</gene>
<reference evidence="2" key="1">
    <citation type="submission" date="2016-09" db="EMBL/GenBank/DDBJ databases">
        <authorList>
            <person name="Varghese N."/>
            <person name="Submissions S."/>
        </authorList>
    </citation>
    <scope>NUCLEOTIDE SEQUENCE [LARGE SCALE GENOMIC DNA]</scope>
    <source>
        <strain evidence="2">TNe-862</strain>
    </source>
</reference>
<evidence type="ECO:0000313" key="1">
    <source>
        <dbReference type="EMBL" id="SDC75065.1"/>
    </source>
</evidence>
<dbReference type="STRING" id="416944.SAMN05421548_11025"/>
<dbReference type="Pfam" id="PF03270">
    <property type="entry name" value="DUF269"/>
    <property type="match status" value="1"/>
</dbReference>
<dbReference type="Gene3D" id="1.10.3100.20">
    <property type="entry name" value="Protein of unknown function DUF269"/>
    <property type="match status" value="1"/>
</dbReference>
<organism evidence="1 2">
    <name type="scientific">Paraburkholderia lycopersici</name>
    <dbReference type="NCBI Taxonomy" id="416944"/>
    <lineage>
        <taxon>Bacteria</taxon>
        <taxon>Pseudomonadati</taxon>
        <taxon>Pseudomonadota</taxon>
        <taxon>Betaproteobacteria</taxon>
        <taxon>Burkholderiales</taxon>
        <taxon>Burkholderiaceae</taxon>
        <taxon>Paraburkholderia</taxon>
    </lineage>
</organism>
<proteinExistence type="predicted"/>
<sequence length="165" mass="18339">MAEALTDKEEAAAAASDEALLATPFVQQLIRQLRAQDTHGTWEGKSDLQLLKPYILTPEERRAIPIMGDPDPETLWYLELFYNAIAVAIERETGQMVSPMMKMSHEGFGRMVLIAGRLVVVNKPLRDVHRFGFPSLAKLAEAGGRFLSEAIEMIRAWPAVAQYGA</sequence>
<accession>A0A1G6P6N3</accession>
<dbReference type="PIRSF" id="PIRSF005788">
    <property type="entry name" value="NifK"/>
    <property type="match status" value="1"/>
</dbReference>